<dbReference type="SUPFAM" id="SSF57938">
    <property type="entry name" value="DnaJ/Hsp40 cysteine-rich domain"/>
    <property type="match status" value="1"/>
</dbReference>
<dbReference type="EMBL" id="FOGV01000010">
    <property type="protein sequence ID" value="SER97760.1"/>
    <property type="molecule type" value="Genomic_DNA"/>
</dbReference>
<keyword evidence="2" id="KW-1185">Reference proteome</keyword>
<comment type="caution">
    <text evidence="1">The sequence shown here is derived from an EMBL/GenBank/DDBJ whole genome shotgun (WGS) entry which is preliminary data.</text>
</comment>
<protein>
    <submittedName>
        <fullName evidence="1">Uncharacterized protein</fullName>
    </submittedName>
</protein>
<proteinExistence type="predicted"/>
<dbReference type="Gene3D" id="2.10.230.10">
    <property type="entry name" value="Heat shock protein DnaJ, cysteine-rich domain"/>
    <property type="match status" value="1"/>
</dbReference>
<evidence type="ECO:0000313" key="1">
    <source>
        <dbReference type="EMBL" id="SER97760.1"/>
    </source>
</evidence>
<organism evidence="1 2">
    <name type="scientific">Salisediminibacterium halotolerans</name>
    <dbReference type="NCBI Taxonomy" id="517425"/>
    <lineage>
        <taxon>Bacteria</taxon>
        <taxon>Bacillati</taxon>
        <taxon>Bacillota</taxon>
        <taxon>Bacilli</taxon>
        <taxon>Bacillales</taxon>
        <taxon>Bacillaceae</taxon>
        <taxon>Salisediminibacterium</taxon>
    </lineage>
</organism>
<evidence type="ECO:0000313" key="2">
    <source>
        <dbReference type="Proteomes" id="UP000199318"/>
    </source>
</evidence>
<dbReference type="AlphaFoldDB" id="A0A1H9TKF4"/>
<accession>A0A1H9TKF4</accession>
<gene>
    <name evidence="1" type="ORF">SAMN05444126_11064</name>
</gene>
<sequence>MAIIYLCRECSGRGKVKQKRMFMTKEIVCPKCKGTGKLKTEKLKKPS</sequence>
<dbReference type="InterPro" id="IPR036410">
    <property type="entry name" value="HSP_DnaJ_Cys-rich_dom_sf"/>
</dbReference>
<name>A0A1H9TKF4_9BACI</name>
<reference evidence="2" key="1">
    <citation type="submission" date="2016-10" db="EMBL/GenBank/DDBJ databases">
        <authorList>
            <person name="de Groot N.N."/>
        </authorList>
    </citation>
    <scope>NUCLEOTIDE SEQUENCE [LARGE SCALE GENOMIC DNA]</scope>
    <source>
        <strain evidence="2">10nlg</strain>
    </source>
</reference>
<dbReference type="RefSeq" id="WP_154718763.1">
    <property type="nucleotide sequence ID" value="NZ_BJVE01000062.1"/>
</dbReference>
<dbReference type="Proteomes" id="UP000199318">
    <property type="component" value="Unassembled WGS sequence"/>
</dbReference>